<comment type="similarity">
    <text evidence="1">Belongs to the eukaryotic ribosomal protein eS10 family.</text>
</comment>
<protein>
    <recommendedName>
        <fullName evidence="5">Plectin/eS10 N-terminal domain-containing protein</fullName>
    </recommendedName>
</protein>
<dbReference type="InterPro" id="IPR036388">
    <property type="entry name" value="WH-like_DNA-bd_sf"/>
</dbReference>
<feature type="region of interest" description="Disordered" evidence="4">
    <location>
        <begin position="95"/>
        <end position="169"/>
    </location>
</feature>
<reference evidence="7" key="2">
    <citation type="journal article" date="2007" name="PLoS Biol.">
        <title>Survey sequencing and comparative analysis of the elephant shark (Callorhinchus milii) genome.</title>
        <authorList>
            <person name="Venkatesh B."/>
            <person name="Kirkness E.F."/>
            <person name="Loh Y.H."/>
            <person name="Halpern A.L."/>
            <person name="Lee A.P."/>
            <person name="Johnson J."/>
            <person name="Dandona N."/>
            <person name="Viswanathan L.D."/>
            <person name="Tay A."/>
            <person name="Venter J.C."/>
            <person name="Strausberg R.L."/>
            <person name="Brenner S."/>
        </authorList>
    </citation>
    <scope>NUCLEOTIDE SEQUENCE [LARGE SCALE GENOMIC DNA]</scope>
</reference>
<dbReference type="GO" id="GO:0003723">
    <property type="term" value="F:RNA binding"/>
    <property type="evidence" value="ECO:0007669"/>
    <property type="project" value="TreeGrafter"/>
</dbReference>
<evidence type="ECO:0000259" key="5">
    <source>
        <dbReference type="Pfam" id="PF03501"/>
    </source>
</evidence>
<evidence type="ECO:0000256" key="2">
    <source>
        <dbReference type="ARBA" id="ARBA00022980"/>
    </source>
</evidence>
<evidence type="ECO:0000256" key="3">
    <source>
        <dbReference type="ARBA" id="ARBA00023274"/>
    </source>
</evidence>
<dbReference type="Gene3D" id="1.10.10.10">
    <property type="entry name" value="Winged helix-like DNA-binding domain superfamily/Winged helix DNA-binding domain"/>
    <property type="match status" value="1"/>
</dbReference>
<dbReference type="AlphaFoldDB" id="A0A4W3GI06"/>
<evidence type="ECO:0000313" key="7">
    <source>
        <dbReference type="Proteomes" id="UP000314986"/>
    </source>
</evidence>
<keyword evidence="7" id="KW-1185">Reference proteome</keyword>
<dbReference type="InterPro" id="IPR037447">
    <property type="entry name" value="Ribosomal_eS10"/>
</dbReference>
<dbReference type="GO" id="GO:0022627">
    <property type="term" value="C:cytosolic small ribosomal subunit"/>
    <property type="evidence" value="ECO:0007669"/>
    <property type="project" value="TreeGrafter"/>
</dbReference>
<dbReference type="Pfam" id="PF03501">
    <property type="entry name" value="S10_plectin"/>
    <property type="match status" value="1"/>
</dbReference>
<dbReference type="PANTHER" id="PTHR12146:SF25">
    <property type="entry name" value="PLECTIN_ES10 N-TERMINAL DOMAIN-CONTAINING PROTEIN"/>
    <property type="match status" value="1"/>
</dbReference>
<dbReference type="GO" id="GO:0003735">
    <property type="term" value="F:structural constituent of ribosome"/>
    <property type="evidence" value="ECO:0007669"/>
    <property type="project" value="TreeGrafter"/>
</dbReference>
<evidence type="ECO:0000256" key="4">
    <source>
        <dbReference type="SAM" id="MobiDB-lite"/>
    </source>
</evidence>
<reference evidence="6" key="4">
    <citation type="submission" date="2025-08" db="UniProtKB">
        <authorList>
            <consortium name="Ensembl"/>
        </authorList>
    </citation>
    <scope>IDENTIFICATION</scope>
</reference>
<dbReference type="PANTHER" id="PTHR12146">
    <property type="entry name" value="40S RIBOSOMAL PROTEIN S10"/>
    <property type="match status" value="1"/>
</dbReference>
<reference evidence="6" key="5">
    <citation type="submission" date="2025-09" db="UniProtKB">
        <authorList>
            <consortium name="Ensembl"/>
        </authorList>
    </citation>
    <scope>IDENTIFICATION</scope>
</reference>
<dbReference type="InterPro" id="IPR005326">
    <property type="entry name" value="Plectin_eS10_N"/>
</dbReference>
<feature type="compositionally biased region" description="Polar residues" evidence="4">
    <location>
        <begin position="150"/>
        <end position="160"/>
    </location>
</feature>
<dbReference type="Ensembl" id="ENSCMIT00000003104.1">
    <property type="protein sequence ID" value="ENSCMIP00000002996.1"/>
    <property type="gene ID" value="ENSCMIG00000001757.1"/>
</dbReference>
<reference evidence="7" key="1">
    <citation type="journal article" date="2006" name="Science">
        <title>Ancient noncoding elements conserved in the human genome.</title>
        <authorList>
            <person name="Venkatesh B."/>
            <person name="Kirkness E.F."/>
            <person name="Loh Y.H."/>
            <person name="Halpern A.L."/>
            <person name="Lee A.P."/>
            <person name="Johnson J."/>
            <person name="Dandona N."/>
            <person name="Viswanathan L.D."/>
            <person name="Tay A."/>
            <person name="Venter J.C."/>
            <person name="Strausberg R.L."/>
            <person name="Brenner S."/>
        </authorList>
    </citation>
    <scope>NUCLEOTIDE SEQUENCE [LARGE SCALE GENOMIC DNA]</scope>
</reference>
<dbReference type="InParanoid" id="A0A4W3GI06"/>
<evidence type="ECO:0000256" key="1">
    <source>
        <dbReference type="ARBA" id="ARBA00007278"/>
    </source>
</evidence>
<name>A0A4W3GI06_CALMI</name>
<evidence type="ECO:0000313" key="6">
    <source>
        <dbReference type="Ensembl" id="ENSCMIP00000002996.1"/>
    </source>
</evidence>
<dbReference type="STRING" id="7868.ENSCMIP00000002996"/>
<keyword evidence="3" id="KW-0687">Ribonucleoprotein</keyword>
<feature type="domain" description="Plectin/eS10 N-terminal" evidence="5">
    <location>
        <begin position="3"/>
        <end position="95"/>
    </location>
</feature>
<organism evidence="6 7">
    <name type="scientific">Callorhinchus milii</name>
    <name type="common">Ghost shark</name>
    <dbReference type="NCBI Taxonomy" id="7868"/>
    <lineage>
        <taxon>Eukaryota</taxon>
        <taxon>Metazoa</taxon>
        <taxon>Chordata</taxon>
        <taxon>Craniata</taxon>
        <taxon>Vertebrata</taxon>
        <taxon>Chondrichthyes</taxon>
        <taxon>Holocephali</taxon>
        <taxon>Chimaeriformes</taxon>
        <taxon>Callorhinchidae</taxon>
        <taxon>Callorhinchus</taxon>
    </lineage>
</organism>
<sequence>MLMPLASLRAVYELLFRDGVLVAKADTRPQSRHPELEGVSNLQVMRAMTSLSSRGFVRDTFVWRHHYWYLTNEGICYLRDYLHLPAEIVPASLQRGARPRVPPTGGRGRALPPRPVTPRVADHQRAVQERAEYRKVDEPRAEPECERATSRVTQRGGLQQNRRKEVLHY</sequence>
<feature type="compositionally biased region" description="Basic and acidic residues" evidence="4">
    <location>
        <begin position="120"/>
        <end position="149"/>
    </location>
</feature>
<dbReference type="FunFam" id="1.10.10.10:FF:000388">
    <property type="entry name" value="plectin isoform X1"/>
    <property type="match status" value="1"/>
</dbReference>
<accession>A0A4W3GI06</accession>
<keyword evidence="2" id="KW-0689">Ribosomal protein</keyword>
<dbReference type="OMA" id="ECERATS"/>
<proteinExistence type="inferred from homology"/>
<reference evidence="7" key="3">
    <citation type="journal article" date="2014" name="Nature">
        <title>Elephant shark genome provides unique insights into gnathostome evolution.</title>
        <authorList>
            <consortium name="International Elephant Shark Genome Sequencing Consortium"/>
            <person name="Venkatesh B."/>
            <person name="Lee A.P."/>
            <person name="Ravi V."/>
            <person name="Maurya A.K."/>
            <person name="Lian M.M."/>
            <person name="Swann J.B."/>
            <person name="Ohta Y."/>
            <person name="Flajnik M.F."/>
            <person name="Sutoh Y."/>
            <person name="Kasahara M."/>
            <person name="Hoon S."/>
            <person name="Gangu V."/>
            <person name="Roy S.W."/>
            <person name="Irimia M."/>
            <person name="Korzh V."/>
            <person name="Kondrychyn I."/>
            <person name="Lim Z.W."/>
            <person name="Tay B.H."/>
            <person name="Tohari S."/>
            <person name="Kong K.W."/>
            <person name="Ho S."/>
            <person name="Lorente-Galdos B."/>
            <person name="Quilez J."/>
            <person name="Marques-Bonet T."/>
            <person name="Raney B.J."/>
            <person name="Ingham P.W."/>
            <person name="Tay A."/>
            <person name="Hillier L.W."/>
            <person name="Minx P."/>
            <person name="Boehm T."/>
            <person name="Wilson R.K."/>
            <person name="Brenner S."/>
            <person name="Warren W.C."/>
        </authorList>
    </citation>
    <scope>NUCLEOTIDE SEQUENCE [LARGE SCALE GENOMIC DNA]</scope>
</reference>
<dbReference type="Proteomes" id="UP000314986">
    <property type="component" value="Unassembled WGS sequence"/>
</dbReference>
<dbReference type="GeneTree" id="ENSGT00940000166022"/>